<keyword evidence="2" id="KW-1185">Reference proteome</keyword>
<dbReference type="Proteomes" id="UP001597402">
    <property type="component" value="Unassembled WGS sequence"/>
</dbReference>
<evidence type="ECO:0000313" key="1">
    <source>
        <dbReference type="EMBL" id="MFD2093167.1"/>
    </source>
</evidence>
<accession>A0ABW4XCZ9</accession>
<protein>
    <submittedName>
        <fullName evidence="1">Uncharacterized protein</fullName>
    </submittedName>
</protein>
<name>A0ABW4XCZ9_9ACTN</name>
<dbReference type="RefSeq" id="WP_376878435.1">
    <property type="nucleotide sequence ID" value="NZ_JBHUHP010000016.1"/>
</dbReference>
<comment type="caution">
    <text evidence="1">The sequence shown here is derived from an EMBL/GenBank/DDBJ whole genome shotgun (WGS) entry which is preliminary data.</text>
</comment>
<dbReference type="EMBL" id="JBHUHP010000016">
    <property type="protein sequence ID" value="MFD2093167.1"/>
    <property type="molecule type" value="Genomic_DNA"/>
</dbReference>
<proteinExistence type="predicted"/>
<gene>
    <name evidence="1" type="ORF">ACFSHS_16500</name>
</gene>
<organism evidence="1 2">
    <name type="scientific">Blastococcus deserti</name>
    <dbReference type="NCBI Taxonomy" id="2259033"/>
    <lineage>
        <taxon>Bacteria</taxon>
        <taxon>Bacillati</taxon>
        <taxon>Actinomycetota</taxon>
        <taxon>Actinomycetes</taxon>
        <taxon>Geodermatophilales</taxon>
        <taxon>Geodermatophilaceae</taxon>
        <taxon>Blastococcus</taxon>
    </lineage>
</organism>
<evidence type="ECO:0000313" key="2">
    <source>
        <dbReference type="Proteomes" id="UP001597402"/>
    </source>
</evidence>
<reference evidence="2" key="1">
    <citation type="journal article" date="2019" name="Int. J. Syst. Evol. Microbiol.">
        <title>The Global Catalogue of Microorganisms (GCM) 10K type strain sequencing project: providing services to taxonomists for standard genome sequencing and annotation.</title>
        <authorList>
            <consortium name="The Broad Institute Genomics Platform"/>
            <consortium name="The Broad Institute Genome Sequencing Center for Infectious Disease"/>
            <person name="Wu L."/>
            <person name="Ma J."/>
        </authorList>
    </citation>
    <scope>NUCLEOTIDE SEQUENCE [LARGE SCALE GENOMIC DNA]</scope>
    <source>
        <strain evidence="2">JCM 3338</strain>
    </source>
</reference>
<sequence>MSRSTRNGSRLLELARREQGAVEVTLFWDTWTGEALVVVWNWRSGFCLQLEAGADQAGYAFAHPYAFAAASGVPAGDIRQAA</sequence>